<evidence type="ECO:0000256" key="1">
    <source>
        <dbReference type="SAM" id="Phobius"/>
    </source>
</evidence>
<dbReference type="AlphaFoldDB" id="A0A2H1VYD6"/>
<gene>
    <name evidence="2" type="ORF">SFRICE_022028</name>
</gene>
<protein>
    <submittedName>
        <fullName evidence="2">SFRICE_022028</fullName>
    </submittedName>
</protein>
<evidence type="ECO:0000313" key="2">
    <source>
        <dbReference type="EMBL" id="SOQ45845.1"/>
    </source>
</evidence>
<sequence>MVSDDAAYDGARLPISNLFTFCFEDTQVIPIRKHRLRQGVPLPRSVHREFEALRNTRMLWVFFEGGKSSNDFSHYGRGERKCQTLTDLKPARSYSYFRNSVLLLRNVRNTKKSPVILCPTLDQRGSQKSYLKEFTIVSAIVIFFLRGENHGKMSSRTLGDARGDTTASSKTDVKQRLRCVSEVTGGPITRLDSPTTLEFLDPQKFGNALVMPLVFQVSMGGDCLPSAIAAAHGHLKHQRRYKYVAGLLGVRNLRVVGESEIGKGGIEPPVTSHRQRNTTQALFHVGVLLGRDLLSGNCTSDHSTNEAVSQSVSKDEYLQSGNALVKPLVFQVSMGGGDCLPSGEARGSVRHLLTKNHPVPTSAFRAGTPVNTLGRPQLRIRHQSYWAPSVTSHVIGNTLPDLGIEPEYPYPLATVALATTRLTSQSYIIIYIGIITNFLLREDNHPMTSPASGKARGSIRLLLTKNRPVPTPAFRAGALVNPLGSPQLRIGLFYLPLLVLKVVILSLIYFL</sequence>
<keyword evidence="1" id="KW-0472">Membrane</keyword>
<accession>A0A2H1VYD6</accession>
<proteinExistence type="predicted"/>
<name>A0A2H1VYD6_SPOFR</name>
<organism evidence="2">
    <name type="scientific">Spodoptera frugiperda</name>
    <name type="common">Fall armyworm</name>
    <dbReference type="NCBI Taxonomy" id="7108"/>
    <lineage>
        <taxon>Eukaryota</taxon>
        <taxon>Metazoa</taxon>
        <taxon>Ecdysozoa</taxon>
        <taxon>Arthropoda</taxon>
        <taxon>Hexapoda</taxon>
        <taxon>Insecta</taxon>
        <taxon>Pterygota</taxon>
        <taxon>Neoptera</taxon>
        <taxon>Endopterygota</taxon>
        <taxon>Lepidoptera</taxon>
        <taxon>Glossata</taxon>
        <taxon>Ditrysia</taxon>
        <taxon>Noctuoidea</taxon>
        <taxon>Noctuidae</taxon>
        <taxon>Amphipyrinae</taxon>
        <taxon>Spodoptera</taxon>
    </lineage>
</organism>
<reference evidence="2" key="1">
    <citation type="submission" date="2016-07" db="EMBL/GenBank/DDBJ databases">
        <authorList>
            <person name="Bretaudeau A."/>
        </authorList>
    </citation>
    <scope>NUCLEOTIDE SEQUENCE</scope>
    <source>
        <strain evidence="2">Rice</strain>
        <tissue evidence="2">Whole body</tissue>
    </source>
</reference>
<keyword evidence="1" id="KW-1133">Transmembrane helix</keyword>
<keyword evidence="1" id="KW-0812">Transmembrane</keyword>
<dbReference type="EMBL" id="ODYU01005211">
    <property type="protein sequence ID" value="SOQ45845.1"/>
    <property type="molecule type" value="Genomic_DNA"/>
</dbReference>
<feature type="transmembrane region" description="Helical" evidence="1">
    <location>
        <begin position="491"/>
        <end position="510"/>
    </location>
</feature>